<keyword evidence="3" id="KW-0699">rRNA-binding</keyword>
<gene>
    <name evidence="6" type="ORF">TRIUR3_07305</name>
</gene>
<organism evidence="6">
    <name type="scientific">Triticum urartu</name>
    <name type="common">Red wild einkorn</name>
    <name type="synonym">Crithodium urartu</name>
    <dbReference type="NCBI Taxonomy" id="4572"/>
    <lineage>
        <taxon>Eukaryota</taxon>
        <taxon>Viridiplantae</taxon>
        <taxon>Streptophyta</taxon>
        <taxon>Embryophyta</taxon>
        <taxon>Tracheophyta</taxon>
        <taxon>Spermatophyta</taxon>
        <taxon>Magnoliopsida</taxon>
        <taxon>Liliopsida</taxon>
        <taxon>Poales</taxon>
        <taxon>Poaceae</taxon>
        <taxon>BOP clade</taxon>
        <taxon>Pooideae</taxon>
        <taxon>Triticodae</taxon>
        <taxon>Triticeae</taxon>
        <taxon>Triticinae</taxon>
        <taxon>Triticum</taxon>
    </lineage>
</organism>
<keyword evidence="4" id="KW-0694">RNA-binding</keyword>
<dbReference type="Gene3D" id="3.40.1280.10">
    <property type="match status" value="1"/>
</dbReference>
<name>M8AAS8_TRIUA</name>
<dbReference type="PANTHER" id="PTHR12636">
    <property type="entry name" value="NEP1/MRA1"/>
    <property type="match status" value="1"/>
</dbReference>
<feature type="region of interest" description="Disordered" evidence="5">
    <location>
        <begin position="300"/>
        <end position="325"/>
    </location>
</feature>
<protein>
    <submittedName>
        <fullName evidence="6">Uncharacterized protein</fullName>
    </submittedName>
</protein>
<evidence type="ECO:0000256" key="1">
    <source>
        <dbReference type="ARBA" id="ARBA00008115"/>
    </source>
</evidence>
<evidence type="ECO:0000313" key="6">
    <source>
        <dbReference type="EMBL" id="EMS57609.1"/>
    </source>
</evidence>
<sequence>MALFTVQDAMDKVLWPWCCIHGQGRHLSLSLCAESSCSCCNLNAPASSTNPSPCFNDDPAGKALLAIFDSPLTKAGRLQDVYVIASNLYDIAALLLQKLSITAVGKHEKLHPQKQKGKHEKLLNLIKNPVTRYLLVGSRKIGLSYSGDKSVKLNDYVAECSDDEALVFVVGAMAHGKIDNEYIDEHIRSDQCAKKKKSRYHIPWLMSRDYMIYKPKTLKYTNMMMIMIEVPDNLPNAKNHTPARHAHPIAAATLTNGRRIAVHRHASAIPGFPSAAPSSGFADSSRIFVLPSVASFAGLPSPMRSAPTDSPPPPSAAPVATPAVE</sequence>
<dbReference type="SUPFAM" id="SSF75217">
    <property type="entry name" value="alpha/beta knot"/>
    <property type="match status" value="1"/>
</dbReference>
<dbReference type="GO" id="GO:0070475">
    <property type="term" value="P:rRNA base methylation"/>
    <property type="evidence" value="ECO:0007669"/>
    <property type="project" value="InterPro"/>
</dbReference>
<proteinExistence type="inferred from homology"/>
<dbReference type="InterPro" id="IPR029026">
    <property type="entry name" value="tRNA_m1G_MTases_N"/>
</dbReference>
<dbReference type="GO" id="GO:0070037">
    <property type="term" value="F:rRNA (pseudouridine) methyltransferase activity"/>
    <property type="evidence" value="ECO:0007669"/>
    <property type="project" value="InterPro"/>
</dbReference>
<dbReference type="STRING" id="4572.M8AAS8"/>
<reference evidence="6" key="1">
    <citation type="journal article" date="2013" name="Nature">
        <title>Draft genome of the wheat A-genome progenitor Triticum urartu.</title>
        <authorList>
            <person name="Ling H.Q."/>
            <person name="Zhao S."/>
            <person name="Liu D."/>
            <person name="Wang J."/>
            <person name="Sun H."/>
            <person name="Zhang C."/>
            <person name="Fan H."/>
            <person name="Li D."/>
            <person name="Dong L."/>
            <person name="Tao Y."/>
            <person name="Gao C."/>
            <person name="Wu H."/>
            <person name="Li Y."/>
            <person name="Cui Y."/>
            <person name="Guo X."/>
            <person name="Zheng S."/>
            <person name="Wang B."/>
            <person name="Yu K."/>
            <person name="Liang Q."/>
            <person name="Yang W."/>
            <person name="Lou X."/>
            <person name="Chen J."/>
            <person name="Feng M."/>
            <person name="Jian J."/>
            <person name="Zhang X."/>
            <person name="Luo G."/>
            <person name="Jiang Y."/>
            <person name="Liu J."/>
            <person name="Wang Z."/>
            <person name="Sha Y."/>
            <person name="Zhang B."/>
            <person name="Wu H."/>
            <person name="Tang D."/>
            <person name="Shen Q."/>
            <person name="Xue P."/>
            <person name="Zou S."/>
            <person name="Wang X."/>
            <person name="Liu X."/>
            <person name="Wang F."/>
            <person name="Yang Y."/>
            <person name="An X."/>
            <person name="Dong Z."/>
            <person name="Zhang K."/>
            <person name="Zhang X."/>
            <person name="Luo M.C."/>
            <person name="Dvorak J."/>
            <person name="Tong Y."/>
            <person name="Wang J."/>
            <person name="Yang H."/>
            <person name="Li Z."/>
            <person name="Wang D."/>
            <person name="Zhang A."/>
            <person name="Wang J."/>
        </authorList>
    </citation>
    <scope>NUCLEOTIDE SEQUENCE</scope>
</reference>
<dbReference type="GO" id="GO:0019843">
    <property type="term" value="F:rRNA binding"/>
    <property type="evidence" value="ECO:0007669"/>
    <property type="project" value="UniProtKB-KW"/>
</dbReference>
<dbReference type="eggNOG" id="KOG3073">
    <property type="taxonomic scope" value="Eukaryota"/>
</dbReference>
<dbReference type="InterPro" id="IPR029028">
    <property type="entry name" value="Alpha/beta_knot_MTases"/>
</dbReference>
<dbReference type="PANTHER" id="PTHR12636:SF15">
    <property type="entry name" value="RIBOSOMAL RNA SMALL SUBUNIT METHYLTRANSFERASE NEP1"/>
    <property type="match status" value="1"/>
</dbReference>
<comment type="similarity">
    <text evidence="1">Belongs to the class IV-like SAM-binding methyltransferase superfamily. RNA methyltransferase NEP1 family.</text>
</comment>
<evidence type="ECO:0000256" key="5">
    <source>
        <dbReference type="SAM" id="MobiDB-lite"/>
    </source>
</evidence>
<evidence type="ECO:0000256" key="3">
    <source>
        <dbReference type="ARBA" id="ARBA00022730"/>
    </source>
</evidence>
<dbReference type="InterPro" id="IPR005304">
    <property type="entry name" value="Rbsml_bgen_MeTrfase_EMG1/NEP1"/>
</dbReference>
<dbReference type="GO" id="GO:0032040">
    <property type="term" value="C:small-subunit processome"/>
    <property type="evidence" value="ECO:0007669"/>
    <property type="project" value="TreeGrafter"/>
</dbReference>
<accession>M8AAS8</accession>
<evidence type="ECO:0000256" key="4">
    <source>
        <dbReference type="ARBA" id="ARBA00022884"/>
    </source>
</evidence>
<dbReference type="Pfam" id="PF03587">
    <property type="entry name" value="EMG1"/>
    <property type="match status" value="1"/>
</dbReference>
<evidence type="ECO:0000256" key="2">
    <source>
        <dbReference type="ARBA" id="ARBA00022517"/>
    </source>
</evidence>
<keyword evidence="2" id="KW-0690">Ribosome biogenesis</keyword>
<dbReference type="EMBL" id="KD142587">
    <property type="protein sequence ID" value="EMS57609.1"/>
    <property type="molecule type" value="Genomic_DNA"/>
</dbReference>
<dbReference type="AlphaFoldDB" id="M8AAS8"/>